<dbReference type="RefSeq" id="WP_183685703.1">
    <property type="nucleotide sequence ID" value="NZ_JACHIA010000009.1"/>
</dbReference>
<evidence type="ECO:0000256" key="1">
    <source>
        <dbReference type="ARBA" id="ARBA00022801"/>
    </source>
</evidence>
<evidence type="ECO:0000313" key="4">
    <source>
        <dbReference type="Proteomes" id="UP000582837"/>
    </source>
</evidence>
<name>A0A841H0Z4_9BACT</name>
<dbReference type="PRINTS" id="PR00111">
    <property type="entry name" value="ABHYDROLASE"/>
</dbReference>
<organism evidence="3 4">
    <name type="scientific">Longimicrobium terrae</name>
    <dbReference type="NCBI Taxonomy" id="1639882"/>
    <lineage>
        <taxon>Bacteria</taxon>
        <taxon>Pseudomonadati</taxon>
        <taxon>Gemmatimonadota</taxon>
        <taxon>Longimicrobiia</taxon>
        <taxon>Longimicrobiales</taxon>
        <taxon>Longimicrobiaceae</taxon>
        <taxon>Longimicrobium</taxon>
    </lineage>
</organism>
<dbReference type="Proteomes" id="UP000582837">
    <property type="component" value="Unassembled WGS sequence"/>
</dbReference>
<keyword evidence="4" id="KW-1185">Reference proteome</keyword>
<dbReference type="Pfam" id="PF12697">
    <property type="entry name" value="Abhydrolase_6"/>
    <property type="match status" value="1"/>
</dbReference>
<sequence>MSRTFPYTPRRPEVPLRTLPQLIRQEPGRHVRWRDLDLRTHQAELGPYRIHWAEAGAGEEAVALLHGLSGSSRWWARNIRALADRYRVLIPDVIGFGRSRHSAFSLPDVATVAGVLAEWMHGAAGEPVHLVGHSMGGQLAIHVAARHGESVRRLVLVDAAGLPRPLTPRHVMRFAYEVAPPRRWGDPTFLPIIVGDALSAGPWRVMRALRHILRDDVRPLLPRIRHQTLLMWGGLDTIIPLEHGREMRAAIPDSRLLVLDGAFHNPMVDRPADFNQALLAFLAGTEVGE</sequence>
<feature type="domain" description="AB hydrolase-1" evidence="2">
    <location>
        <begin position="64"/>
        <end position="277"/>
    </location>
</feature>
<gene>
    <name evidence="3" type="ORF">HNQ61_003266</name>
</gene>
<dbReference type="InterPro" id="IPR050266">
    <property type="entry name" value="AB_hydrolase_sf"/>
</dbReference>
<dbReference type="PANTHER" id="PTHR43798:SF31">
    <property type="entry name" value="AB HYDROLASE SUPERFAMILY PROTEIN YCLE"/>
    <property type="match status" value="1"/>
</dbReference>
<protein>
    <submittedName>
        <fullName evidence="3">Pimeloyl-ACP methyl ester carboxylesterase</fullName>
    </submittedName>
</protein>
<dbReference type="SUPFAM" id="SSF53474">
    <property type="entry name" value="alpha/beta-Hydrolases"/>
    <property type="match status" value="1"/>
</dbReference>
<accession>A0A841H0Z4</accession>
<dbReference type="EMBL" id="JACHIA010000009">
    <property type="protein sequence ID" value="MBB6071638.1"/>
    <property type="molecule type" value="Genomic_DNA"/>
</dbReference>
<reference evidence="3 4" key="1">
    <citation type="submission" date="2020-08" db="EMBL/GenBank/DDBJ databases">
        <title>Genomic Encyclopedia of Type Strains, Phase IV (KMG-IV): sequencing the most valuable type-strain genomes for metagenomic binning, comparative biology and taxonomic classification.</title>
        <authorList>
            <person name="Goeker M."/>
        </authorList>
    </citation>
    <scope>NUCLEOTIDE SEQUENCE [LARGE SCALE GENOMIC DNA]</scope>
    <source>
        <strain evidence="3 4">DSM 29007</strain>
    </source>
</reference>
<dbReference type="PANTHER" id="PTHR43798">
    <property type="entry name" value="MONOACYLGLYCEROL LIPASE"/>
    <property type="match status" value="1"/>
</dbReference>
<dbReference type="GO" id="GO:0016020">
    <property type="term" value="C:membrane"/>
    <property type="evidence" value="ECO:0007669"/>
    <property type="project" value="TreeGrafter"/>
</dbReference>
<dbReference type="GO" id="GO:0016787">
    <property type="term" value="F:hydrolase activity"/>
    <property type="evidence" value="ECO:0007669"/>
    <property type="project" value="UniProtKB-KW"/>
</dbReference>
<dbReference type="InterPro" id="IPR000073">
    <property type="entry name" value="AB_hydrolase_1"/>
</dbReference>
<dbReference type="InterPro" id="IPR029058">
    <property type="entry name" value="AB_hydrolase_fold"/>
</dbReference>
<keyword evidence="1" id="KW-0378">Hydrolase</keyword>
<proteinExistence type="predicted"/>
<evidence type="ECO:0000313" key="3">
    <source>
        <dbReference type="EMBL" id="MBB6071638.1"/>
    </source>
</evidence>
<dbReference type="Gene3D" id="3.40.50.1820">
    <property type="entry name" value="alpha/beta hydrolase"/>
    <property type="match status" value="1"/>
</dbReference>
<dbReference type="AlphaFoldDB" id="A0A841H0Z4"/>
<evidence type="ECO:0000259" key="2">
    <source>
        <dbReference type="Pfam" id="PF12697"/>
    </source>
</evidence>
<comment type="caution">
    <text evidence="3">The sequence shown here is derived from an EMBL/GenBank/DDBJ whole genome shotgun (WGS) entry which is preliminary data.</text>
</comment>